<dbReference type="Proteomes" id="UP001499967">
    <property type="component" value="Unassembled WGS sequence"/>
</dbReference>
<dbReference type="EMBL" id="BAAAHP010000088">
    <property type="protein sequence ID" value="GAA0938010.1"/>
    <property type="molecule type" value="Genomic_DNA"/>
</dbReference>
<comment type="caution">
    <text evidence="1">The sequence shown here is derived from an EMBL/GenBank/DDBJ whole genome shotgun (WGS) entry which is preliminary data.</text>
</comment>
<organism evidence="1 2">
    <name type="scientific">Pseudonocardia zijingensis</name>
    <dbReference type="NCBI Taxonomy" id="153376"/>
    <lineage>
        <taxon>Bacteria</taxon>
        <taxon>Bacillati</taxon>
        <taxon>Actinomycetota</taxon>
        <taxon>Actinomycetes</taxon>
        <taxon>Pseudonocardiales</taxon>
        <taxon>Pseudonocardiaceae</taxon>
        <taxon>Pseudonocardia</taxon>
    </lineage>
</organism>
<protein>
    <submittedName>
        <fullName evidence="1">Uncharacterized protein</fullName>
    </submittedName>
</protein>
<proteinExistence type="predicted"/>
<accession>A0ABP4AKH9</accession>
<dbReference type="RefSeq" id="WP_343942137.1">
    <property type="nucleotide sequence ID" value="NZ_BAAAHP010000088.1"/>
</dbReference>
<sequence>MADIRKSDATSEAPAVLRPAAALAAELRAVAARVGGGCRYHEGARDALRWLLTAGPGPLTGRRTDRPLTLRAVVAELAAAETQLYGPQAADRDYAAGLEHAVMWAVSATPATPSTALPRPATRRTW</sequence>
<keyword evidence="2" id="KW-1185">Reference proteome</keyword>
<reference evidence="2" key="1">
    <citation type="journal article" date="2019" name="Int. J. Syst. Evol. Microbiol.">
        <title>The Global Catalogue of Microorganisms (GCM) 10K type strain sequencing project: providing services to taxonomists for standard genome sequencing and annotation.</title>
        <authorList>
            <consortium name="The Broad Institute Genomics Platform"/>
            <consortium name="The Broad Institute Genome Sequencing Center for Infectious Disease"/>
            <person name="Wu L."/>
            <person name="Ma J."/>
        </authorList>
    </citation>
    <scope>NUCLEOTIDE SEQUENCE [LARGE SCALE GENOMIC DNA]</scope>
    <source>
        <strain evidence="2">JCM 11117</strain>
    </source>
</reference>
<evidence type="ECO:0000313" key="1">
    <source>
        <dbReference type="EMBL" id="GAA0938010.1"/>
    </source>
</evidence>
<gene>
    <name evidence="1" type="ORF">GCM10009559_31500</name>
</gene>
<name>A0ABP4AKH9_9PSEU</name>
<evidence type="ECO:0000313" key="2">
    <source>
        <dbReference type="Proteomes" id="UP001499967"/>
    </source>
</evidence>